<evidence type="ECO:0000313" key="16">
    <source>
        <dbReference type="Proteomes" id="UP001642409"/>
    </source>
</evidence>
<feature type="domain" description="SEP" evidence="13">
    <location>
        <begin position="199"/>
        <end position="262"/>
    </location>
</feature>
<dbReference type="PROSITE" id="PS50053">
    <property type="entry name" value="UBIQUITIN_2"/>
    <property type="match status" value="1"/>
</dbReference>
<comment type="caution">
    <text evidence="14">The sequence shown here is derived from an EMBL/GenBank/DDBJ whole genome shotgun (WGS) entry which is preliminary data.</text>
</comment>
<keyword evidence="3 10" id="KW-0175">Coiled coil</keyword>
<evidence type="ECO:0000256" key="4">
    <source>
        <dbReference type="ARBA" id="ARBA00023212"/>
    </source>
</evidence>
<evidence type="ECO:0000256" key="10">
    <source>
        <dbReference type="SAM" id="Coils"/>
    </source>
</evidence>
<evidence type="ECO:0000256" key="3">
    <source>
        <dbReference type="ARBA" id="ARBA00023054"/>
    </source>
</evidence>
<dbReference type="InterPro" id="IPR029071">
    <property type="entry name" value="Ubiquitin-like_domsf"/>
</dbReference>
<dbReference type="PANTHER" id="PTHR23333">
    <property type="entry name" value="UBX DOMAIN CONTAINING PROTEIN"/>
    <property type="match status" value="1"/>
</dbReference>
<dbReference type="GO" id="GO:0043130">
    <property type="term" value="F:ubiquitin binding"/>
    <property type="evidence" value="ECO:0007669"/>
    <property type="project" value="TreeGrafter"/>
</dbReference>
<evidence type="ECO:0000313" key="15">
    <source>
        <dbReference type="EMBL" id="CAL6039597.1"/>
    </source>
</evidence>
<evidence type="ECO:0000256" key="6">
    <source>
        <dbReference type="ARBA" id="ARBA00062345"/>
    </source>
</evidence>
<dbReference type="GO" id="GO:0005856">
    <property type="term" value="C:cytoskeleton"/>
    <property type="evidence" value="ECO:0007669"/>
    <property type="project" value="UniProtKB-SubCell"/>
</dbReference>
<comment type="subcellular location">
    <subcellularLocation>
        <location evidence="1">Cytoplasm</location>
        <location evidence="1">Cytoskeleton</location>
    </subcellularLocation>
</comment>
<dbReference type="PANTHER" id="PTHR23333:SF4">
    <property type="entry name" value="UBX DOMAIN-CONTAINING PROTEIN 11"/>
    <property type="match status" value="1"/>
</dbReference>
<sequence length="470" mass="53342">MFISSVVVTMYSLILDQTNDTHQYVSSLDGGNKPRNPPQVLSQPTDLTSQLANKLKSVQEENDNLKVLLRRANEENKDLREKIQVTAIQQNQVAQPDAGPSMLLAQKEYIKNLEQQVYCLENFLSQHGLVYVEDEDEPDQQQVEKQYAQIKQQITDLKQEPFKPPHRDILLNNIRKLNQITGARPEFIKIANIQQFKDRTSVTVRFYKNGIYVNRGPFRSYFDDSAVQFVDDIQAGFLPTEFQNTYPDGVQIDAHFEDGDFVASKQQSSCNGQGRELTDAVPHPGMNTIDPVKAQTQEDLKKIRQNYQFSAYGDQHQQIVNSQDSKYMQEKPLDVQSFLNRIPEHKIVNGKIISVREQVAKDLGLQSSPSLRKTILIDKQEESDDESEKATIRIKVNAPKNENNGRNIVLKLNFNLTIKELYEEVSTALGVTSGAIKLIKVLGGDLEPCNQTIDEMGLTPNSRLYCKVGI</sequence>
<feature type="coiled-coil region" evidence="10">
    <location>
        <begin position="48"/>
        <end position="89"/>
    </location>
</feature>
<dbReference type="AlphaFoldDB" id="A0AA86RC43"/>
<dbReference type="EMBL" id="CAXDID020000143">
    <property type="protein sequence ID" value="CAL6039597.1"/>
    <property type="molecule type" value="Genomic_DNA"/>
</dbReference>
<gene>
    <name evidence="15" type="ORF">HINF_LOCUS37929</name>
    <name evidence="14" type="ORF">HINF_LOCUS62420</name>
</gene>
<comment type="subunit">
    <text evidence="6">Interacts with GNA12, GNA13, RND1, RND2 and RND3.</text>
</comment>
<feature type="domain" description="Ubiquitin-like" evidence="12">
    <location>
        <begin position="392"/>
        <end position="465"/>
    </location>
</feature>
<name>A0AA86RC43_9EUKA</name>
<dbReference type="Proteomes" id="UP001642409">
    <property type="component" value="Unassembled WGS sequence"/>
</dbReference>
<reference evidence="14" key="1">
    <citation type="submission" date="2023-06" db="EMBL/GenBank/DDBJ databases">
        <authorList>
            <person name="Kurt Z."/>
        </authorList>
    </citation>
    <scope>NUCLEOTIDE SEQUENCE</scope>
</reference>
<evidence type="ECO:0000256" key="5">
    <source>
        <dbReference type="ARBA" id="ARBA00059434"/>
    </source>
</evidence>
<evidence type="ECO:0000259" key="12">
    <source>
        <dbReference type="PROSITE" id="PS50053"/>
    </source>
</evidence>
<dbReference type="Pfam" id="PF08059">
    <property type="entry name" value="SEP"/>
    <property type="match status" value="1"/>
</dbReference>
<dbReference type="Gene3D" id="3.10.20.90">
    <property type="entry name" value="Phosphatidylinositol 3-kinase Catalytic Subunit, Chain A, domain 1"/>
    <property type="match status" value="1"/>
</dbReference>
<comment type="function">
    <text evidence="5">May be involved in the reorganization of actin cytoskeleton mediated by RND1, RND2 and RND3. Promotes RHOA activation mediated by GNA12 and GNA13.</text>
</comment>
<dbReference type="GO" id="GO:0043161">
    <property type="term" value="P:proteasome-mediated ubiquitin-dependent protein catabolic process"/>
    <property type="evidence" value="ECO:0007669"/>
    <property type="project" value="TreeGrafter"/>
</dbReference>
<reference evidence="15 16" key="2">
    <citation type="submission" date="2024-07" db="EMBL/GenBank/DDBJ databases">
        <authorList>
            <person name="Akdeniz Z."/>
        </authorList>
    </citation>
    <scope>NUCLEOTIDE SEQUENCE [LARGE SCALE GENOMIC DNA]</scope>
</reference>
<evidence type="ECO:0000256" key="7">
    <source>
        <dbReference type="ARBA" id="ARBA00073759"/>
    </source>
</evidence>
<evidence type="ECO:0000313" key="14">
    <source>
        <dbReference type="EMBL" id="CAI9974775.1"/>
    </source>
</evidence>
<keyword evidence="2" id="KW-0963">Cytoplasm</keyword>
<dbReference type="SUPFAM" id="SSF102848">
    <property type="entry name" value="NSFL1 (p97 ATPase) cofactor p47, SEP domain"/>
    <property type="match status" value="1"/>
</dbReference>
<dbReference type="Gene3D" id="3.30.420.210">
    <property type="entry name" value="SEP domain"/>
    <property type="match status" value="1"/>
</dbReference>
<feature type="region of interest" description="Disordered" evidence="11">
    <location>
        <begin position="25"/>
        <end position="44"/>
    </location>
</feature>
<dbReference type="EMBL" id="CATOUU010001155">
    <property type="protein sequence ID" value="CAI9974775.1"/>
    <property type="molecule type" value="Genomic_DNA"/>
</dbReference>
<evidence type="ECO:0000256" key="11">
    <source>
        <dbReference type="SAM" id="MobiDB-lite"/>
    </source>
</evidence>
<keyword evidence="16" id="KW-1185">Reference proteome</keyword>
<accession>A0AA86RC43</accession>
<dbReference type="SUPFAM" id="SSF54236">
    <property type="entry name" value="Ubiquitin-like"/>
    <property type="match status" value="1"/>
</dbReference>
<dbReference type="InterPro" id="IPR036241">
    <property type="entry name" value="NSFL1C_SEP_dom_sf"/>
</dbReference>
<dbReference type="InterPro" id="IPR000626">
    <property type="entry name" value="Ubiquitin-like_dom"/>
</dbReference>
<dbReference type="PROSITE" id="PS51399">
    <property type="entry name" value="SEP"/>
    <property type="match status" value="1"/>
</dbReference>
<dbReference type="InterPro" id="IPR012989">
    <property type="entry name" value="SEP_domain"/>
</dbReference>
<evidence type="ECO:0000259" key="13">
    <source>
        <dbReference type="PROSITE" id="PS51399"/>
    </source>
</evidence>
<evidence type="ECO:0000256" key="9">
    <source>
        <dbReference type="ARBA" id="ARBA00081109"/>
    </source>
</evidence>
<organism evidence="14">
    <name type="scientific">Hexamita inflata</name>
    <dbReference type="NCBI Taxonomy" id="28002"/>
    <lineage>
        <taxon>Eukaryota</taxon>
        <taxon>Metamonada</taxon>
        <taxon>Diplomonadida</taxon>
        <taxon>Hexamitidae</taxon>
        <taxon>Hexamitinae</taxon>
        <taxon>Hexamita</taxon>
    </lineage>
</organism>
<evidence type="ECO:0000256" key="8">
    <source>
        <dbReference type="ARBA" id="ARBA00075811"/>
    </source>
</evidence>
<keyword evidence="4" id="KW-0206">Cytoskeleton</keyword>
<dbReference type="FunFam" id="3.30.420.210:FF:000003">
    <property type="entry name" value="UBX domain protein 11"/>
    <property type="match status" value="1"/>
</dbReference>
<evidence type="ECO:0000256" key="2">
    <source>
        <dbReference type="ARBA" id="ARBA00022490"/>
    </source>
</evidence>
<protein>
    <recommendedName>
        <fullName evidence="7">UBX domain-containing protein 11</fullName>
    </recommendedName>
    <alternativeName>
        <fullName evidence="9">Socius</fullName>
    </alternativeName>
    <alternativeName>
        <fullName evidence="8">UBX domain-containing protein 5</fullName>
    </alternativeName>
</protein>
<proteinExistence type="predicted"/>
<evidence type="ECO:0000256" key="1">
    <source>
        <dbReference type="ARBA" id="ARBA00004245"/>
    </source>
</evidence>